<comment type="catalytic activity">
    <reaction evidence="10">
        <text>L-seryl-[protein] + ATP = O-phospho-L-seryl-[protein] + ADP + H(+)</text>
        <dbReference type="Rhea" id="RHEA:17989"/>
        <dbReference type="Rhea" id="RHEA-COMP:9863"/>
        <dbReference type="Rhea" id="RHEA-COMP:11604"/>
        <dbReference type="ChEBI" id="CHEBI:15378"/>
        <dbReference type="ChEBI" id="CHEBI:29999"/>
        <dbReference type="ChEBI" id="CHEBI:30616"/>
        <dbReference type="ChEBI" id="CHEBI:83421"/>
        <dbReference type="ChEBI" id="CHEBI:456216"/>
        <dbReference type="EC" id="2.7.11.1"/>
    </reaction>
</comment>
<dbReference type="FunFam" id="3.30.200.20:FF:000120">
    <property type="entry name" value="STE20-like serine/threonine-protein kinase"/>
    <property type="match status" value="1"/>
</dbReference>
<dbReference type="InterPro" id="IPR011009">
    <property type="entry name" value="Kinase-like_dom_sf"/>
</dbReference>
<dbReference type="AlphaFoldDB" id="A0A671X4Z8"/>
<evidence type="ECO:0000256" key="12">
    <source>
        <dbReference type="SAM" id="MobiDB-lite"/>
    </source>
</evidence>
<dbReference type="SMART" id="SM00220">
    <property type="entry name" value="S_TKc"/>
    <property type="match status" value="1"/>
</dbReference>
<dbReference type="PROSITE" id="PS00107">
    <property type="entry name" value="PROTEIN_KINASE_ATP"/>
    <property type="match status" value="1"/>
</dbReference>
<evidence type="ECO:0000256" key="6">
    <source>
        <dbReference type="ARBA" id="ARBA00022741"/>
    </source>
</evidence>
<keyword evidence="4" id="KW-0597">Phosphoprotein</keyword>
<evidence type="ECO:0000256" key="10">
    <source>
        <dbReference type="ARBA" id="ARBA00048679"/>
    </source>
</evidence>
<dbReference type="FunFam" id="1.10.510.10:FF:000081">
    <property type="entry name" value="STE20-like serine/threonine-protein kinase"/>
    <property type="match status" value="1"/>
</dbReference>
<dbReference type="InParanoid" id="A0A671X4Z8"/>
<feature type="region of interest" description="Disordered" evidence="12">
    <location>
        <begin position="706"/>
        <end position="752"/>
    </location>
</feature>
<dbReference type="Gene3D" id="3.30.200.20">
    <property type="entry name" value="Phosphorylase Kinase, domain 1"/>
    <property type="match status" value="1"/>
</dbReference>
<dbReference type="RefSeq" id="XP_030294650.1">
    <property type="nucleotide sequence ID" value="XM_030438790.1"/>
</dbReference>
<accession>A0A671X4Z8</accession>
<dbReference type="Proteomes" id="UP000472265">
    <property type="component" value="Chromosome 13"/>
</dbReference>
<dbReference type="InterPro" id="IPR000719">
    <property type="entry name" value="Prot_kinase_dom"/>
</dbReference>
<proteinExistence type="inferred from homology"/>
<dbReference type="InterPro" id="IPR022165">
    <property type="entry name" value="PKK"/>
</dbReference>
<feature type="compositionally biased region" description="Low complexity" evidence="12">
    <location>
        <begin position="417"/>
        <end position="435"/>
    </location>
</feature>
<dbReference type="GeneID" id="115594612"/>
<keyword evidence="3" id="KW-0723">Serine/threonine-protein kinase</keyword>
<feature type="region of interest" description="Disordered" evidence="12">
    <location>
        <begin position="319"/>
        <end position="548"/>
    </location>
</feature>
<evidence type="ECO:0000256" key="9">
    <source>
        <dbReference type="ARBA" id="ARBA00047899"/>
    </source>
</evidence>
<dbReference type="InterPro" id="IPR017441">
    <property type="entry name" value="Protein_kinase_ATP_BS"/>
</dbReference>
<dbReference type="GO" id="GO:0004674">
    <property type="term" value="F:protein serine/threonine kinase activity"/>
    <property type="evidence" value="ECO:0007669"/>
    <property type="project" value="UniProtKB-KW"/>
</dbReference>
<evidence type="ECO:0000313" key="15">
    <source>
        <dbReference type="Proteomes" id="UP000472265"/>
    </source>
</evidence>
<evidence type="ECO:0000256" key="3">
    <source>
        <dbReference type="ARBA" id="ARBA00022527"/>
    </source>
</evidence>
<evidence type="ECO:0000256" key="1">
    <source>
        <dbReference type="ARBA" id="ARBA00008874"/>
    </source>
</evidence>
<evidence type="ECO:0000259" key="13">
    <source>
        <dbReference type="PROSITE" id="PS50011"/>
    </source>
</evidence>
<feature type="region of interest" description="Disordered" evidence="12">
    <location>
        <begin position="892"/>
        <end position="941"/>
    </location>
</feature>
<keyword evidence="6 11" id="KW-0547">Nucleotide-binding</keyword>
<feature type="compositionally biased region" description="Pro residues" evidence="12">
    <location>
        <begin position="356"/>
        <end position="372"/>
    </location>
</feature>
<dbReference type="PANTHER" id="PTHR46538">
    <property type="entry name" value="PROTEIN KINASE DOMAIN-CONTAINING PROTEIN"/>
    <property type="match status" value="1"/>
</dbReference>
<feature type="compositionally biased region" description="Basic and acidic residues" evidence="12">
    <location>
        <begin position="905"/>
        <end position="941"/>
    </location>
</feature>
<keyword evidence="7" id="KW-0418">Kinase</keyword>
<dbReference type="InterPro" id="IPR051585">
    <property type="entry name" value="STE20_Ser/Thr_Kinases"/>
</dbReference>
<dbReference type="PROSITE" id="PS50011">
    <property type="entry name" value="PROTEIN_KINASE_DOM"/>
    <property type="match status" value="1"/>
</dbReference>
<dbReference type="Pfam" id="PF12474">
    <property type="entry name" value="PKK"/>
    <property type="match status" value="2"/>
</dbReference>
<keyword evidence="15" id="KW-1185">Reference proteome</keyword>
<dbReference type="PROSITE" id="PS00108">
    <property type="entry name" value="PROTEIN_KINASE_ST"/>
    <property type="match status" value="1"/>
</dbReference>
<reference evidence="14" key="2">
    <citation type="submission" date="2025-08" db="UniProtKB">
        <authorList>
            <consortium name="Ensembl"/>
        </authorList>
    </citation>
    <scope>IDENTIFICATION</scope>
</reference>
<dbReference type="InterPro" id="IPR008271">
    <property type="entry name" value="Ser/Thr_kinase_AS"/>
</dbReference>
<dbReference type="GeneTree" id="ENSGT00940000156818"/>
<feature type="region of interest" description="Disordered" evidence="12">
    <location>
        <begin position="1011"/>
        <end position="1039"/>
    </location>
</feature>
<evidence type="ECO:0000256" key="7">
    <source>
        <dbReference type="ARBA" id="ARBA00022777"/>
    </source>
</evidence>
<gene>
    <name evidence="14" type="primary">STK10</name>
    <name evidence="14" type="synonym">stk10</name>
</gene>
<evidence type="ECO:0000256" key="11">
    <source>
        <dbReference type="PROSITE-ProRule" id="PRU10141"/>
    </source>
</evidence>
<dbReference type="Ensembl" id="ENSSAUT00010048567.1">
    <property type="protein sequence ID" value="ENSSAUP00010046204.1"/>
    <property type="gene ID" value="ENSSAUG00010018911.1"/>
</dbReference>
<feature type="binding site" evidence="11">
    <location>
        <position position="66"/>
    </location>
    <ligand>
        <name>ATP</name>
        <dbReference type="ChEBI" id="CHEBI:30616"/>
    </ligand>
</feature>
<reference evidence="14" key="3">
    <citation type="submission" date="2025-09" db="UniProtKB">
        <authorList>
            <consortium name="Ensembl"/>
        </authorList>
    </citation>
    <scope>IDENTIFICATION</scope>
</reference>
<comment type="catalytic activity">
    <reaction evidence="9">
        <text>L-threonyl-[protein] + ATP = O-phospho-L-threonyl-[protein] + ADP + H(+)</text>
        <dbReference type="Rhea" id="RHEA:46608"/>
        <dbReference type="Rhea" id="RHEA-COMP:11060"/>
        <dbReference type="Rhea" id="RHEA-COMP:11605"/>
        <dbReference type="ChEBI" id="CHEBI:15378"/>
        <dbReference type="ChEBI" id="CHEBI:30013"/>
        <dbReference type="ChEBI" id="CHEBI:30616"/>
        <dbReference type="ChEBI" id="CHEBI:61977"/>
        <dbReference type="ChEBI" id="CHEBI:456216"/>
        <dbReference type="EC" id="2.7.11.1"/>
    </reaction>
</comment>
<dbReference type="OMA" id="CHMLVEN"/>
<keyword evidence="8 11" id="KW-0067">ATP-binding</keyword>
<dbReference type="Gene3D" id="1.10.510.10">
    <property type="entry name" value="Transferase(Phosphotransferase) domain 1"/>
    <property type="match status" value="1"/>
</dbReference>
<feature type="compositionally biased region" description="Basic and acidic residues" evidence="12">
    <location>
        <begin position="438"/>
        <end position="451"/>
    </location>
</feature>
<comment type="similarity">
    <text evidence="1">Belongs to the protein kinase superfamily. STE Ser/Thr protein kinase family. STE20 subfamily.</text>
</comment>
<reference evidence="14" key="1">
    <citation type="submission" date="2021-04" db="EMBL/GenBank/DDBJ databases">
        <authorList>
            <consortium name="Wellcome Sanger Institute Data Sharing"/>
        </authorList>
    </citation>
    <scope>NUCLEOTIDE SEQUENCE [LARGE SCALE GENOMIC DNA]</scope>
</reference>
<dbReference type="CTD" id="6793"/>
<dbReference type="OrthoDB" id="10027016at2759"/>
<evidence type="ECO:0000313" key="14">
    <source>
        <dbReference type="Ensembl" id="ENSSAUP00010046204.1"/>
    </source>
</evidence>
<evidence type="ECO:0000256" key="2">
    <source>
        <dbReference type="ARBA" id="ARBA00012513"/>
    </source>
</evidence>
<dbReference type="PANTHER" id="PTHR46538:SF2">
    <property type="entry name" value="NON-SPECIFIC SERINE_THREONINE PROTEIN KINASE"/>
    <property type="match status" value="1"/>
</dbReference>
<evidence type="ECO:0000256" key="4">
    <source>
        <dbReference type="ARBA" id="ARBA00022553"/>
    </source>
</evidence>
<feature type="compositionally biased region" description="Low complexity" evidence="12">
    <location>
        <begin position="502"/>
        <end position="528"/>
    </location>
</feature>
<dbReference type="Pfam" id="PF00069">
    <property type="entry name" value="Pkinase"/>
    <property type="match status" value="1"/>
</dbReference>
<dbReference type="FunCoup" id="A0A671X4Z8">
    <property type="interactions" value="989"/>
</dbReference>
<evidence type="ECO:0000256" key="5">
    <source>
        <dbReference type="ARBA" id="ARBA00022679"/>
    </source>
</evidence>
<keyword evidence="5" id="KW-0808">Transferase</keyword>
<dbReference type="GO" id="GO:0005524">
    <property type="term" value="F:ATP binding"/>
    <property type="evidence" value="ECO:0007669"/>
    <property type="project" value="UniProtKB-UniRule"/>
</dbReference>
<evidence type="ECO:0000256" key="8">
    <source>
        <dbReference type="ARBA" id="ARBA00022840"/>
    </source>
</evidence>
<feature type="domain" description="Protein kinase" evidence="13">
    <location>
        <begin position="37"/>
        <end position="295"/>
    </location>
</feature>
<sequence>MAFARFSRILRLPTIEIKKKVKQYEHVHRDINPNDIWEIIGELGDGAFGKVYKARNKDTGALAAAKQIETKCEDELEDYIVEIDILAKCDHRYIVKLLDAFYFDNKLWIMIEFCPGGAVDATMLELDRGLTEPQIKVVCRQMLEALVYLHSMKIIHRDLKAGNILLMLDGDIKLADFGVSAKNTKTLQRRDSFIGTPYWMAPEVVMCETMKDAPYDYKADIWSLGITLIELAQIEPPHHELNPMRVLLKIAKSDPPSLEQPHKWSQDFKDFLRKALDKNPETRPTAMQLLEHPFVRSVTSNRPLRELVAEAKAEVMEEIEDNREEGEEDDAMELTVSPGKEPCQTSQTSLEGDQPPETPSPTTPSPSTPIPLPRKEAQQDTPTEEQPGSVMAVPVPLPRHNLPQKHPEELADKLANEVSVESESEASTKTSSSDSGIEDGKSSPTSEEKVTVETPETEQPPSLPRPEASQEQVDIIIASKGPEVPEIEVSEQESNVANGGLPTPASSPAVTPAPTAAASSAATPVATPRSGPNGSLAKGTPERMSMGGNAETVSPYINGGIFHKRNSYASSMASESMDMSVNRESISMSARDFSSKTLKRTRKFVVDGVEVSVTTSKIIRDDEKKDEEMRFLRRQELRELRLMQKEEHRAQAALNAKLESQREQIQRRFDQDMNTKKKHYDVELENLEKLQKQTIERMETDHNIKLKDETKRIKSEQERDHHRFQDQLKQKKKEVKQSVDKLPRSQRKESMKQKMNAFQDLKIVEENNFLAAQKNYLDTTLKRIISNNKREIAEKERECLNKKHHLIREREAMIWDMEEKNLYERHQLLKQQLKDQYFLQRHQLLKKHEKEQEQMQCYNQRMIEILKARQQQEKNRLPKIQRSEAKTRMAMFKKSLRINSTGSSSEDREKIKQFSQQEEKRQKAERLHQQQKHENQMRERVGECESNIRELQQLQNEKCHLLIENETQRLKHLDEQHNQLLKDWRDHLKPRKKALEEELNMKKREQEAFFRMSESTDCPNPSSPNKLSKFVPYQDSSST</sequence>
<feature type="compositionally biased region" description="Basic and acidic residues" evidence="12">
    <location>
        <begin position="405"/>
        <end position="415"/>
    </location>
</feature>
<dbReference type="SUPFAM" id="SSF56112">
    <property type="entry name" value="Protein kinase-like (PK-like)"/>
    <property type="match status" value="1"/>
</dbReference>
<protein>
    <recommendedName>
        <fullName evidence="2">non-specific serine/threonine protein kinase</fullName>
        <ecNumber evidence="2">2.7.11.1</ecNumber>
    </recommendedName>
</protein>
<organism evidence="14 15">
    <name type="scientific">Sparus aurata</name>
    <name type="common">Gilthead sea bream</name>
    <dbReference type="NCBI Taxonomy" id="8175"/>
    <lineage>
        <taxon>Eukaryota</taxon>
        <taxon>Metazoa</taxon>
        <taxon>Chordata</taxon>
        <taxon>Craniata</taxon>
        <taxon>Vertebrata</taxon>
        <taxon>Euteleostomi</taxon>
        <taxon>Actinopterygii</taxon>
        <taxon>Neopterygii</taxon>
        <taxon>Teleostei</taxon>
        <taxon>Neoteleostei</taxon>
        <taxon>Acanthomorphata</taxon>
        <taxon>Eupercaria</taxon>
        <taxon>Spariformes</taxon>
        <taxon>Sparidae</taxon>
        <taxon>Sparus</taxon>
    </lineage>
</organism>
<feature type="compositionally biased region" description="Acidic residues" evidence="12">
    <location>
        <begin position="319"/>
        <end position="332"/>
    </location>
</feature>
<feature type="compositionally biased region" description="Polar residues" evidence="12">
    <location>
        <begin position="1013"/>
        <end position="1026"/>
    </location>
</feature>
<dbReference type="EC" id="2.7.11.1" evidence="2"/>
<name>A0A671X4Z8_SPAAU</name>